<accession>A0ABW1UVU9</accession>
<dbReference type="PANTHER" id="PTHR47129:SF1">
    <property type="entry name" value="NMRA-LIKE DOMAIN-CONTAINING PROTEIN"/>
    <property type="match status" value="1"/>
</dbReference>
<protein>
    <submittedName>
        <fullName evidence="2">SDR family oxidoreductase</fullName>
        <ecNumber evidence="2">1.6.5.2</ecNumber>
    </submittedName>
</protein>
<dbReference type="RefSeq" id="WP_125592538.1">
    <property type="nucleotide sequence ID" value="NZ_JBHSSN010000014.1"/>
</dbReference>
<evidence type="ECO:0000313" key="3">
    <source>
        <dbReference type="Proteomes" id="UP001596186"/>
    </source>
</evidence>
<comment type="caution">
    <text evidence="2">The sequence shown here is derived from an EMBL/GenBank/DDBJ whole genome shotgun (WGS) entry which is preliminary data.</text>
</comment>
<dbReference type="InterPro" id="IPR052718">
    <property type="entry name" value="NmrA-type_oxidoreductase"/>
</dbReference>
<keyword evidence="2" id="KW-0560">Oxidoreductase</keyword>
<dbReference type="InterPro" id="IPR016040">
    <property type="entry name" value="NAD(P)-bd_dom"/>
</dbReference>
<organism evidence="2 3">
    <name type="scientific">Companilactobacillus baiquanensis</name>
    <dbReference type="NCBI Taxonomy" id="2486005"/>
    <lineage>
        <taxon>Bacteria</taxon>
        <taxon>Bacillati</taxon>
        <taxon>Bacillota</taxon>
        <taxon>Bacilli</taxon>
        <taxon>Lactobacillales</taxon>
        <taxon>Lactobacillaceae</taxon>
        <taxon>Companilactobacillus</taxon>
    </lineage>
</organism>
<sequence>MKYLITGATGHLGSKILSEMRKLVSDKDIVAGVHTLSKAAHLKEQNLKIVQVDYFDRDSLVNALKNIDVFIYVPTKSHDSFTRITELEYVVKAARKSNVAHILAMGFIADQINDPFALSAFYGYLPRRLAESGVDYTIIRNALYADTLISQIPDFIKQENVFYPVGNKALSYIGLNDIAKAIAKVAVTSSLRQNEKVYTLTQEKNYTMSELAEILTKITGQKIGYKPVSLREYKDLNDEYGEGYILSSLYDAGSRGFLAEVSNDYRLIMGHQATSLEDFLSDNYT</sequence>
<dbReference type="EC" id="1.6.5.2" evidence="2"/>
<keyword evidence="3" id="KW-1185">Reference proteome</keyword>
<reference evidence="3" key="1">
    <citation type="journal article" date="2019" name="Int. J. Syst. Evol. Microbiol.">
        <title>The Global Catalogue of Microorganisms (GCM) 10K type strain sequencing project: providing services to taxonomists for standard genome sequencing and annotation.</title>
        <authorList>
            <consortium name="The Broad Institute Genomics Platform"/>
            <consortium name="The Broad Institute Genome Sequencing Center for Infectious Disease"/>
            <person name="Wu L."/>
            <person name="Ma J."/>
        </authorList>
    </citation>
    <scope>NUCLEOTIDE SEQUENCE [LARGE SCALE GENOMIC DNA]</scope>
    <source>
        <strain evidence="3">CCM 8895</strain>
    </source>
</reference>
<dbReference type="EMBL" id="JBHSSN010000014">
    <property type="protein sequence ID" value="MFC6323560.1"/>
    <property type="molecule type" value="Genomic_DNA"/>
</dbReference>
<dbReference type="Gene3D" id="3.40.50.720">
    <property type="entry name" value="NAD(P)-binding Rossmann-like Domain"/>
    <property type="match status" value="1"/>
</dbReference>
<dbReference type="Proteomes" id="UP001596186">
    <property type="component" value="Unassembled WGS sequence"/>
</dbReference>
<dbReference type="PANTHER" id="PTHR47129">
    <property type="entry name" value="QUINONE OXIDOREDUCTASE 2"/>
    <property type="match status" value="1"/>
</dbReference>
<feature type="domain" description="NAD(P)-binding" evidence="1">
    <location>
        <begin position="7"/>
        <end position="147"/>
    </location>
</feature>
<proteinExistence type="predicted"/>
<dbReference type="CDD" id="cd05269">
    <property type="entry name" value="TMR_SDR_a"/>
    <property type="match status" value="1"/>
</dbReference>
<evidence type="ECO:0000259" key="1">
    <source>
        <dbReference type="Pfam" id="PF13460"/>
    </source>
</evidence>
<dbReference type="InterPro" id="IPR036291">
    <property type="entry name" value="NAD(P)-bd_dom_sf"/>
</dbReference>
<evidence type="ECO:0000313" key="2">
    <source>
        <dbReference type="EMBL" id="MFC6323560.1"/>
    </source>
</evidence>
<name>A0ABW1UVU9_9LACO</name>
<dbReference type="SUPFAM" id="SSF51735">
    <property type="entry name" value="NAD(P)-binding Rossmann-fold domains"/>
    <property type="match status" value="1"/>
</dbReference>
<dbReference type="Pfam" id="PF13460">
    <property type="entry name" value="NAD_binding_10"/>
    <property type="match status" value="1"/>
</dbReference>
<dbReference type="GO" id="GO:0003955">
    <property type="term" value="F:NAD(P)H dehydrogenase (quinone) activity"/>
    <property type="evidence" value="ECO:0007669"/>
    <property type="project" value="UniProtKB-EC"/>
</dbReference>
<gene>
    <name evidence="2" type="ORF">ACFP1F_07410</name>
</gene>
<dbReference type="Gene3D" id="3.90.25.10">
    <property type="entry name" value="UDP-galactose 4-epimerase, domain 1"/>
    <property type="match status" value="1"/>
</dbReference>